<evidence type="ECO:0000259" key="3">
    <source>
        <dbReference type="SMART" id="SM01008"/>
    </source>
</evidence>
<keyword evidence="2" id="KW-0560">Oxidoreductase</keyword>
<evidence type="ECO:0000256" key="2">
    <source>
        <dbReference type="ARBA" id="ARBA00023002"/>
    </source>
</evidence>
<dbReference type="Pfam" id="PF01315">
    <property type="entry name" value="Ald_Xan_dh_C"/>
    <property type="match status" value="1"/>
</dbReference>
<sequence>MQDKFGLAQGGRREDLRFLKGEGRYVADLVPSGALYAAFLRAPVAHARLTALDLTAARALPGVELVWALPDLEAAGVKPAMRGYRVNGPDGQPGAGPERPVLARDVVRFAGELIACVVATSAAAARDGVEAIVADLEDLPVKTDLAPGGPLLHPEAPENIGYRFALGDAEAVEQAFAVAARHVSLEIADHRVAAASMEPRGAFAEWDGARLHLCVNGQGVWGQKAQLAAQLDLPPEAVRVTNPDVGGGFGMKAMNYPEYIVIAAAARALGRPVFWMSDRSEAMLSDNAGRDLISRAELAFDEDHRILGYRVHNRSALGAYNSQFGQGVQSEMFARVLTGVYDIPAALLTAEGIYSNTCQTDAYRGAGRPEAIYVLETLMDHAARELGLCRFELRRRNFIRQFPYKTASGELYDVGDFHAALRQLEAAADTAGFEARRRDDAGRGLLRGMGVASYIEAIMGAPSEASQIEFLPDGRVTLRVGTQSNGQGHETVFAEFLAHETGIPAAEITVIQGDSDLIATGGGTGGSRSVTVQTHATRANVAQMTAAFADFLTPEFGALPEFAEGRFGLPGQNRSFTLQEAAALAREAGRDDLMSHRAEATLPARSFPNGAHLCEVVIDPETGATTVDRYHIVDDFGTILAPSLVLGQVHGGVVQGLGQVLGEALVYDGTGQLLTGSFMDYAMPRAADVPMISVGFAPVPSTANSLGMKGCGEAGTVGAMAAVANAVRDALASQGVGYADMPFPPVKLWSLLQGRA</sequence>
<dbReference type="Pfam" id="PF02738">
    <property type="entry name" value="MoCoBD_1"/>
    <property type="match status" value="1"/>
</dbReference>
<dbReference type="RefSeq" id="WP_128489437.1">
    <property type="nucleotide sequence ID" value="NZ_JBHLXB010000004.1"/>
</dbReference>
<dbReference type="Proteomes" id="UP000287168">
    <property type="component" value="Unassembled WGS sequence"/>
</dbReference>
<dbReference type="SUPFAM" id="SSF56003">
    <property type="entry name" value="Molybdenum cofactor-binding domain"/>
    <property type="match status" value="1"/>
</dbReference>
<dbReference type="InterPro" id="IPR000674">
    <property type="entry name" value="Ald_Oxase/Xan_DH_a/b"/>
</dbReference>
<dbReference type="SUPFAM" id="SSF54665">
    <property type="entry name" value="CO dehydrogenase molybdoprotein N-domain-like"/>
    <property type="match status" value="1"/>
</dbReference>
<dbReference type="InterPro" id="IPR016208">
    <property type="entry name" value="Ald_Oxase/xanthine_DH-like"/>
</dbReference>
<dbReference type="PANTHER" id="PTHR11908:SF132">
    <property type="entry name" value="ALDEHYDE OXIDASE 1-RELATED"/>
    <property type="match status" value="1"/>
</dbReference>
<dbReference type="PANTHER" id="PTHR11908">
    <property type="entry name" value="XANTHINE DEHYDROGENASE"/>
    <property type="match status" value="1"/>
</dbReference>
<dbReference type="SMART" id="SM01008">
    <property type="entry name" value="Ald_Xan_dh_C"/>
    <property type="match status" value="1"/>
</dbReference>
<evidence type="ECO:0000313" key="5">
    <source>
        <dbReference type="Proteomes" id="UP000287168"/>
    </source>
</evidence>
<dbReference type="OrthoDB" id="9758509at2"/>
<keyword evidence="1" id="KW-0500">Molybdenum</keyword>
<dbReference type="Gene3D" id="3.90.1170.50">
    <property type="entry name" value="Aldehyde oxidase/xanthine dehydrogenase, a/b hammerhead"/>
    <property type="match status" value="1"/>
</dbReference>
<feature type="domain" description="Aldehyde oxidase/xanthine dehydrogenase a/b hammerhead" evidence="3">
    <location>
        <begin position="20"/>
        <end position="140"/>
    </location>
</feature>
<dbReference type="GO" id="GO:0016491">
    <property type="term" value="F:oxidoreductase activity"/>
    <property type="evidence" value="ECO:0007669"/>
    <property type="project" value="UniProtKB-KW"/>
</dbReference>
<evidence type="ECO:0000256" key="1">
    <source>
        <dbReference type="ARBA" id="ARBA00022505"/>
    </source>
</evidence>
<dbReference type="InterPro" id="IPR008274">
    <property type="entry name" value="AldOxase/xan_DH_MoCoBD1"/>
</dbReference>
<accession>A0A444MAK5</accession>
<dbReference type="GO" id="GO:0005506">
    <property type="term" value="F:iron ion binding"/>
    <property type="evidence" value="ECO:0007669"/>
    <property type="project" value="InterPro"/>
</dbReference>
<dbReference type="InterPro" id="IPR036856">
    <property type="entry name" value="Ald_Oxase/Xan_DH_a/b_sf"/>
</dbReference>
<dbReference type="InterPro" id="IPR037165">
    <property type="entry name" value="AldOxase/xan_DH_Mopterin-bd_sf"/>
</dbReference>
<proteinExistence type="predicted"/>
<dbReference type="EMBL" id="SBLC01000015">
    <property type="protein sequence ID" value="RWY40493.1"/>
    <property type="molecule type" value="Genomic_DNA"/>
</dbReference>
<name>A0A444MAK5_9RHOB</name>
<protein>
    <submittedName>
        <fullName evidence="4">Xanthine dehydrogenase family protein molybdopterin-binding subunit</fullName>
    </submittedName>
</protein>
<dbReference type="Pfam" id="PF20256">
    <property type="entry name" value="MoCoBD_2"/>
    <property type="match status" value="1"/>
</dbReference>
<keyword evidence="5" id="KW-1185">Reference proteome</keyword>
<gene>
    <name evidence="4" type="ORF">EP867_11790</name>
</gene>
<dbReference type="AlphaFoldDB" id="A0A444MAK5"/>
<reference evidence="4 5" key="1">
    <citation type="journal article" date="2015" name="Int. J. Syst. Evol. Microbiol.">
        <title>Gemmobacter intermedius sp. nov., isolated from a white stork (Ciconia ciconia).</title>
        <authorList>
            <person name="Kampfer P."/>
            <person name="Jerzak L."/>
            <person name="Wilharm G."/>
            <person name="Golke J."/>
            <person name="Busse H.J."/>
            <person name="Glaeser S.P."/>
        </authorList>
    </citation>
    <scope>NUCLEOTIDE SEQUENCE [LARGE SCALE GENOMIC DNA]</scope>
    <source>
        <strain evidence="4 5">119/4</strain>
    </source>
</reference>
<dbReference type="InterPro" id="IPR046867">
    <property type="entry name" value="AldOxase/xan_DH_MoCoBD2"/>
</dbReference>
<dbReference type="Gene3D" id="3.30.365.10">
    <property type="entry name" value="Aldehyde oxidase/xanthine dehydrogenase, molybdopterin binding domain"/>
    <property type="match status" value="4"/>
</dbReference>
<comment type="caution">
    <text evidence="4">The sequence shown here is derived from an EMBL/GenBank/DDBJ whole genome shotgun (WGS) entry which is preliminary data.</text>
</comment>
<evidence type="ECO:0000313" key="4">
    <source>
        <dbReference type="EMBL" id="RWY40493.1"/>
    </source>
</evidence>
<organism evidence="4 5">
    <name type="scientific">Falsigemmobacter intermedius</name>
    <dbReference type="NCBI Taxonomy" id="1553448"/>
    <lineage>
        <taxon>Bacteria</taxon>
        <taxon>Pseudomonadati</taxon>
        <taxon>Pseudomonadota</taxon>
        <taxon>Alphaproteobacteria</taxon>
        <taxon>Rhodobacterales</taxon>
        <taxon>Paracoccaceae</taxon>
        <taxon>Falsigemmobacter</taxon>
    </lineage>
</organism>